<evidence type="ECO:0000313" key="3">
    <source>
        <dbReference type="Proteomes" id="UP000601223"/>
    </source>
</evidence>
<dbReference type="AlphaFoldDB" id="A0A8J3NJL9"/>
<evidence type="ECO:0000313" key="2">
    <source>
        <dbReference type="EMBL" id="GIF81611.1"/>
    </source>
</evidence>
<dbReference type="EMBL" id="BONF01000015">
    <property type="protein sequence ID" value="GIF81611.1"/>
    <property type="molecule type" value="Genomic_DNA"/>
</dbReference>
<keyword evidence="3" id="KW-1185">Reference proteome</keyword>
<gene>
    <name evidence="2" type="ORF">Cba03nite_29600</name>
</gene>
<dbReference type="NCBIfam" id="NF040566">
    <property type="entry name" value="SCO2522_fam"/>
    <property type="match status" value="1"/>
</dbReference>
<sequence length="353" mass="38534">MSAVYVEAAAQDRVAELPLAHLSIELGHLYMEDYIAGPARLRETFEQVAPWVRTAMAVCGAGVAPRTARISTCFLVDDYFTRPDVAGRLARSDLPWSPRAVIPQLLLAAEQAGLTIDYLARESACAVASGVPLASLVQAQLVPDPAPGASGVSEAEHEAGWLTNGTREQERDLRPPTAESGWRSNGASSPAVDVAEAMRSGASWRGPSENGAGNHSVFIDVELWRDEPDGRLWSCAFLASVWQLLRLGMVRDRGAIVAEPQLWEGEFPEDWADLPPVIRLRPEAAHFSAYRTFSVLAGRFLPVEQAVRTILSQVAVERAVTAQVQARAKREQLALPAEVVDRIEYAFTGSRWR</sequence>
<dbReference type="Proteomes" id="UP000601223">
    <property type="component" value="Unassembled WGS sequence"/>
</dbReference>
<dbReference type="InterPro" id="IPR049747">
    <property type="entry name" value="SCO2522-like"/>
</dbReference>
<protein>
    <submittedName>
        <fullName evidence="2">Uncharacterized protein</fullName>
    </submittedName>
</protein>
<proteinExistence type="predicted"/>
<evidence type="ECO:0000256" key="1">
    <source>
        <dbReference type="SAM" id="MobiDB-lite"/>
    </source>
</evidence>
<organism evidence="2 3">
    <name type="scientific">Catellatospora bangladeshensis</name>
    <dbReference type="NCBI Taxonomy" id="310355"/>
    <lineage>
        <taxon>Bacteria</taxon>
        <taxon>Bacillati</taxon>
        <taxon>Actinomycetota</taxon>
        <taxon>Actinomycetes</taxon>
        <taxon>Micromonosporales</taxon>
        <taxon>Micromonosporaceae</taxon>
        <taxon>Catellatospora</taxon>
    </lineage>
</organism>
<accession>A0A8J3NJL9</accession>
<reference evidence="2 3" key="1">
    <citation type="submission" date="2021-01" db="EMBL/GenBank/DDBJ databases">
        <title>Whole genome shotgun sequence of Catellatospora bangladeshensis NBRC 107357.</title>
        <authorList>
            <person name="Komaki H."/>
            <person name="Tamura T."/>
        </authorList>
    </citation>
    <scope>NUCLEOTIDE SEQUENCE [LARGE SCALE GENOMIC DNA]</scope>
    <source>
        <strain evidence="2 3">NBRC 107357</strain>
    </source>
</reference>
<name>A0A8J3NJL9_9ACTN</name>
<feature type="region of interest" description="Disordered" evidence="1">
    <location>
        <begin position="146"/>
        <end position="191"/>
    </location>
</feature>
<comment type="caution">
    <text evidence="2">The sequence shown here is derived from an EMBL/GenBank/DDBJ whole genome shotgun (WGS) entry which is preliminary data.</text>
</comment>